<dbReference type="InterPro" id="IPR001375">
    <property type="entry name" value="Peptidase_S9_cat"/>
</dbReference>
<dbReference type="InterPro" id="IPR011659">
    <property type="entry name" value="WD40"/>
</dbReference>
<evidence type="ECO:0000256" key="2">
    <source>
        <dbReference type="ARBA" id="ARBA00022825"/>
    </source>
</evidence>
<keyword evidence="6" id="KW-1185">Reference proteome</keyword>
<dbReference type="Proteomes" id="UP000722336">
    <property type="component" value="Unassembled WGS sequence"/>
</dbReference>
<feature type="signal peptide" evidence="3">
    <location>
        <begin position="1"/>
        <end position="16"/>
    </location>
</feature>
<evidence type="ECO:0000256" key="3">
    <source>
        <dbReference type="SAM" id="SignalP"/>
    </source>
</evidence>
<dbReference type="PANTHER" id="PTHR42776">
    <property type="entry name" value="SERINE PEPTIDASE S9 FAMILY MEMBER"/>
    <property type="match status" value="1"/>
</dbReference>
<dbReference type="Pfam" id="PF00326">
    <property type="entry name" value="Peptidase_S9"/>
    <property type="match status" value="1"/>
</dbReference>
<organism evidence="5 6">
    <name type="scientific">Pacificimonas pallii</name>
    <dbReference type="NCBI Taxonomy" id="2827236"/>
    <lineage>
        <taxon>Bacteria</taxon>
        <taxon>Pseudomonadati</taxon>
        <taxon>Pseudomonadota</taxon>
        <taxon>Alphaproteobacteria</taxon>
        <taxon>Sphingomonadales</taxon>
        <taxon>Sphingosinicellaceae</taxon>
        <taxon>Pacificimonas</taxon>
    </lineage>
</organism>
<evidence type="ECO:0000313" key="6">
    <source>
        <dbReference type="Proteomes" id="UP000722336"/>
    </source>
</evidence>
<feature type="chain" id="PRO_5046583342" evidence="3">
    <location>
        <begin position="17"/>
        <end position="650"/>
    </location>
</feature>
<dbReference type="Pfam" id="PF07676">
    <property type="entry name" value="PD40"/>
    <property type="match status" value="1"/>
</dbReference>
<evidence type="ECO:0000259" key="4">
    <source>
        <dbReference type="Pfam" id="PF00326"/>
    </source>
</evidence>
<name>A0ABS6SBS0_9SPHN</name>
<evidence type="ECO:0000313" key="5">
    <source>
        <dbReference type="EMBL" id="MBV7255867.1"/>
    </source>
</evidence>
<comment type="caution">
    <text evidence="5">The sequence shown here is derived from an EMBL/GenBank/DDBJ whole genome shotgun (WGS) entry which is preliminary data.</text>
</comment>
<sequence>MLAFALLSFAFSNAQAQAQAQAQDVVTHEVGKSLYLENVDPGVEQIGREVGRHMRTQNSYMARGWTHDGKALLFARNGALFRAKTARSKFTRVVRYRDFNISGARLAQVCGKDGYVFTDDEDGDEYDAVYVGTASDFKPAKVSPGRASNRGVLISNDGSRMVYASSAENSGQWQLFLQPVCAGAAATTLISGPESVYPFDFHPDDTHFLVLRTLADGTGELIEFDLASGTSRTILREATPIRSAGYSSDGEHIFFTSDAASEFRQLYRLTRADDTIITVIGGIGMDIDRSAMSGNRQRMALALNEYGLSRVMVIDLDKLRLVAGPSEKALGVISGMYMSHDGETLAINLSQPTVPARSGVYDVQTDSFQPWSGGFAPGQRMAELVPTITTYPAPDKIGEEDAAIPMLVYKPSTASADRKAPVVIFAHGGPASQARPSFGRFYHYIVTELGIAVLRPNIRGSTGYGRTYEQADQGLKREAAIRDIGALLDWIETQPDLDSDRVVIAGGSYGGFVSLASLVAYSDRLRGGISSVGISDFETFLKNTEPYRVENRRREYGDERDPKMREFFKTISPLANVGKISVPALIVQGGNDPRVPQQQAEDMIAAMRKAGLDVSYVLARDEGHNFSKSRNRSVATGAQIEFLRDRLLKD</sequence>
<feature type="domain" description="Peptidase S9 prolyl oligopeptidase catalytic" evidence="4">
    <location>
        <begin position="441"/>
        <end position="646"/>
    </location>
</feature>
<accession>A0ABS6SBS0</accession>
<proteinExistence type="predicted"/>
<keyword evidence="2" id="KW-0720">Serine protease</keyword>
<keyword evidence="2" id="KW-0645">Protease</keyword>
<dbReference type="PANTHER" id="PTHR42776:SF27">
    <property type="entry name" value="DIPEPTIDYL PEPTIDASE FAMILY MEMBER 6"/>
    <property type="match status" value="1"/>
</dbReference>
<dbReference type="RefSeq" id="WP_218444260.1">
    <property type="nucleotide sequence ID" value="NZ_JAGSPA010000001.1"/>
</dbReference>
<keyword evidence="3" id="KW-0732">Signal</keyword>
<dbReference type="EMBL" id="JAGSPA010000001">
    <property type="protein sequence ID" value="MBV7255867.1"/>
    <property type="molecule type" value="Genomic_DNA"/>
</dbReference>
<gene>
    <name evidence="5" type="ORF">KCG44_03600</name>
</gene>
<keyword evidence="1" id="KW-0378">Hydrolase</keyword>
<reference evidence="5 6" key="1">
    <citation type="submission" date="2021-04" db="EMBL/GenBank/DDBJ databases">
        <authorList>
            <person name="Pira H."/>
            <person name="Risdian C."/>
            <person name="Wink J."/>
        </authorList>
    </citation>
    <scope>NUCLEOTIDE SEQUENCE [LARGE SCALE GENOMIC DNA]</scope>
    <source>
        <strain evidence="5 6">WHA3</strain>
    </source>
</reference>
<protein>
    <submittedName>
        <fullName evidence="5">S9 family peptidase</fullName>
    </submittedName>
</protein>
<evidence type="ECO:0000256" key="1">
    <source>
        <dbReference type="ARBA" id="ARBA00022801"/>
    </source>
</evidence>